<dbReference type="InterPro" id="IPR023408">
    <property type="entry name" value="MscS_beta-dom_sf"/>
</dbReference>
<evidence type="ECO:0000256" key="1">
    <source>
        <dbReference type="ARBA" id="ARBA00004429"/>
    </source>
</evidence>
<keyword evidence="7 10" id="KW-0472">Membrane</keyword>
<comment type="subcellular location">
    <subcellularLocation>
        <location evidence="1">Cell inner membrane</location>
        <topology evidence="1">Multi-pass membrane protein</topology>
    </subcellularLocation>
</comment>
<accession>A0A4Y1X3S2</accession>
<evidence type="ECO:0000256" key="2">
    <source>
        <dbReference type="ARBA" id="ARBA00022475"/>
    </source>
</evidence>
<evidence type="ECO:0000256" key="5">
    <source>
        <dbReference type="ARBA" id="ARBA00022989"/>
    </source>
</evidence>
<organism evidence="12 13">
    <name type="scientific">Alistipes dispar</name>
    <dbReference type="NCBI Taxonomy" id="2585119"/>
    <lineage>
        <taxon>Bacteria</taxon>
        <taxon>Pseudomonadati</taxon>
        <taxon>Bacteroidota</taxon>
        <taxon>Bacteroidia</taxon>
        <taxon>Bacteroidales</taxon>
        <taxon>Rikenellaceae</taxon>
        <taxon>Alistipes</taxon>
    </lineage>
</organism>
<feature type="transmembrane region" description="Helical" evidence="10">
    <location>
        <begin position="173"/>
        <end position="199"/>
    </location>
</feature>
<dbReference type="FunFam" id="2.30.30.60:FF:000002">
    <property type="entry name" value="Mechanosensitive ion channel family protein"/>
    <property type="match status" value="1"/>
</dbReference>
<evidence type="ECO:0000259" key="11">
    <source>
        <dbReference type="Pfam" id="PF00924"/>
    </source>
</evidence>
<keyword evidence="13" id="KW-1185">Reference proteome</keyword>
<dbReference type="GeneID" id="98674313"/>
<dbReference type="AlphaFoldDB" id="A0A4Y1X3S2"/>
<evidence type="ECO:0000256" key="7">
    <source>
        <dbReference type="ARBA" id="ARBA00023136"/>
    </source>
</evidence>
<evidence type="ECO:0000313" key="12">
    <source>
        <dbReference type="EMBL" id="BBL07692.1"/>
    </source>
</evidence>
<sequence length="398" mass="44791">MKDLNLEIARLLQRAGLGGLHSEWEIRIVVIAGILLVSYLATKAFRRLIIPALQKISSRTRATWDDHLFQDKVMHGACRLIPPIVWYILLPLAFDSSPVLLELLRKGCLIYLIVVALMLVSVFLDTLREISDEHETLRNRPLQGIYQMIKLLSVSVGCILVVSILIGRDATTILAGLGASAAVLMLIFRDSILGLVAGVQLSANDMLRPGDWITMAKYGADGYVTEVSLTTVKVQNFDKTITTIPPYALVSDSFQNWRGMRECGGRRIKRSVLLDASTVRFCTPEETERLLKEGLAQKEDLSENVVNTRIFRSYMQRYLKSNPGIRPDLLQMVRTLQPTSEGIPVEIYCFTKATDWIPYETFQSALFDHIIAILPRFGLRIYQRPAGTDFRRNPAGNP</sequence>
<dbReference type="OrthoDB" id="9775207at2"/>
<protein>
    <recommendedName>
        <fullName evidence="8">Mechanosensing system component YbdG</fullName>
    </recommendedName>
    <alternativeName>
        <fullName evidence="9">Mechanosensitive channel homolog YbdG</fullName>
    </alternativeName>
</protein>
<name>A0A4Y1X3S2_9BACT</name>
<dbReference type="InterPro" id="IPR030192">
    <property type="entry name" value="YbdG"/>
</dbReference>
<dbReference type="InterPro" id="IPR006685">
    <property type="entry name" value="MscS_channel_2nd"/>
</dbReference>
<keyword evidence="4 10" id="KW-0812">Transmembrane</keyword>
<keyword evidence="6" id="KW-0346">Stress response</keyword>
<dbReference type="PANTHER" id="PTHR30414">
    <property type="entry name" value="MINICONDUCTANCE MECHANOSENSITIVE CHANNEL YBDG"/>
    <property type="match status" value="1"/>
</dbReference>
<keyword evidence="3" id="KW-0997">Cell inner membrane</keyword>
<evidence type="ECO:0000256" key="8">
    <source>
        <dbReference type="ARBA" id="ARBA00093630"/>
    </source>
</evidence>
<feature type="transmembrane region" description="Helical" evidence="10">
    <location>
        <begin position="26"/>
        <end position="45"/>
    </location>
</feature>
<dbReference type="Gene3D" id="2.30.30.60">
    <property type="match status" value="1"/>
</dbReference>
<feature type="domain" description="Mechanosensitive ion channel MscS" evidence="11">
    <location>
        <begin position="190"/>
        <end position="258"/>
    </location>
</feature>
<gene>
    <name evidence="12" type="ORF">A5CPEGH6_23300</name>
</gene>
<dbReference type="GO" id="GO:0008381">
    <property type="term" value="F:mechanosensitive monoatomic ion channel activity"/>
    <property type="evidence" value="ECO:0007669"/>
    <property type="project" value="InterPro"/>
</dbReference>
<dbReference type="Pfam" id="PF00924">
    <property type="entry name" value="MS_channel_2nd"/>
    <property type="match status" value="1"/>
</dbReference>
<feature type="transmembrane region" description="Helical" evidence="10">
    <location>
        <begin position="148"/>
        <end position="167"/>
    </location>
</feature>
<evidence type="ECO:0000313" key="13">
    <source>
        <dbReference type="Proteomes" id="UP000319374"/>
    </source>
</evidence>
<evidence type="ECO:0000256" key="3">
    <source>
        <dbReference type="ARBA" id="ARBA00022519"/>
    </source>
</evidence>
<dbReference type="EMBL" id="AP019736">
    <property type="protein sequence ID" value="BBL07692.1"/>
    <property type="molecule type" value="Genomic_DNA"/>
</dbReference>
<dbReference type="PANTHER" id="PTHR30414:SF0">
    <property type="entry name" value="MINICONDUCTANCE MECHANOSENSITIVE CHANNEL YBDG"/>
    <property type="match status" value="1"/>
</dbReference>
<feature type="transmembrane region" description="Helical" evidence="10">
    <location>
        <begin position="109"/>
        <end position="127"/>
    </location>
</feature>
<keyword evidence="2" id="KW-1003">Cell membrane</keyword>
<dbReference type="SUPFAM" id="SSF50182">
    <property type="entry name" value="Sm-like ribonucleoproteins"/>
    <property type="match status" value="1"/>
</dbReference>
<dbReference type="Proteomes" id="UP000319374">
    <property type="component" value="Chromosome"/>
</dbReference>
<dbReference type="GO" id="GO:0071470">
    <property type="term" value="P:cellular response to osmotic stress"/>
    <property type="evidence" value="ECO:0007669"/>
    <property type="project" value="InterPro"/>
</dbReference>
<evidence type="ECO:0000256" key="10">
    <source>
        <dbReference type="SAM" id="Phobius"/>
    </source>
</evidence>
<dbReference type="RefSeq" id="WP_141429829.1">
    <property type="nucleotide sequence ID" value="NZ_AP019736.1"/>
</dbReference>
<dbReference type="KEGG" id="ada:A5CPEGH6_23300"/>
<keyword evidence="5 10" id="KW-1133">Transmembrane helix</keyword>
<evidence type="ECO:0000256" key="9">
    <source>
        <dbReference type="ARBA" id="ARBA00093659"/>
    </source>
</evidence>
<evidence type="ECO:0000256" key="4">
    <source>
        <dbReference type="ARBA" id="ARBA00022692"/>
    </source>
</evidence>
<dbReference type="InterPro" id="IPR010920">
    <property type="entry name" value="LSM_dom_sf"/>
</dbReference>
<dbReference type="GO" id="GO:0005886">
    <property type="term" value="C:plasma membrane"/>
    <property type="evidence" value="ECO:0007669"/>
    <property type="project" value="UniProtKB-SubCell"/>
</dbReference>
<evidence type="ECO:0000256" key="6">
    <source>
        <dbReference type="ARBA" id="ARBA00023016"/>
    </source>
</evidence>
<reference evidence="13" key="1">
    <citation type="submission" date="2019-06" db="EMBL/GenBank/DDBJ databases">
        <title>Alistipes onderdonkii subsp. vulgaris subsp. nov., Alistipes dispar sp. nov. and Alistipes communis sp. nov., isolated from human faeces, and creation of Alistipes onderdonkii subsp. onderdonkii subsp. nov.</title>
        <authorList>
            <person name="Sakamoto M."/>
            <person name="Ikeyama N."/>
            <person name="Ogata Y."/>
            <person name="Suda W."/>
            <person name="Iino T."/>
            <person name="Hattori M."/>
            <person name="Ohkuma M."/>
        </authorList>
    </citation>
    <scope>NUCLEOTIDE SEQUENCE [LARGE SCALE GENOMIC DNA]</scope>
    <source>
        <strain evidence="13">5CPEGH6</strain>
    </source>
</reference>
<proteinExistence type="predicted"/>